<dbReference type="GO" id="GO:0005634">
    <property type="term" value="C:nucleus"/>
    <property type="evidence" value="ECO:0007669"/>
    <property type="project" value="TreeGrafter"/>
</dbReference>
<comment type="caution">
    <text evidence="6">The sequence shown here is derived from an EMBL/GenBank/DDBJ whole genome shotgun (WGS) entry which is preliminary data.</text>
</comment>
<keyword evidence="2 4" id="KW-0863">Zinc-finger</keyword>
<dbReference type="STRING" id="105785.A0A2J7Q908"/>
<keyword evidence="3" id="KW-0862">Zinc</keyword>
<evidence type="ECO:0000256" key="3">
    <source>
        <dbReference type="ARBA" id="ARBA00022833"/>
    </source>
</evidence>
<evidence type="ECO:0000256" key="4">
    <source>
        <dbReference type="PROSITE-ProRule" id="PRU00134"/>
    </source>
</evidence>
<dbReference type="Pfam" id="PF04194">
    <property type="entry name" value="PDCD2_C"/>
    <property type="match status" value="1"/>
</dbReference>
<name>A0A2J7Q908_9NEOP</name>
<dbReference type="PANTHER" id="PTHR12298">
    <property type="entry name" value="PCDC2 PROGRAMMED CELL DEATH PROTEIN 2 -RELATED"/>
    <property type="match status" value="1"/>
</dbReference>
<evidence type="ECO:0000256" key="2">
    <source>
        <dbReference type="ARBA" id="ARBA00022771"/>
    </source>
</evidence>
<dbReference type="Proteomes" id="UP000235965">
    <property type="component" value="Unassembled WGS sequence"/>
</dbReference>
<dbReference type="Pfam" id="PF01753">
    <property type="entry name" value="zf-MYND"/>
    <property type="match status" value="1"/>
</dbReference>
<dbReference type="GO" id="GO:0008270">
    <property type="term" value="F:zinc ion binding"/>
    <property type="evidence" value="ECO:0007669"/>
    <property type="project" value="UniProtKB-KW"/>
</dbReference>
<dbReference type="InterPro" id="IPR007320">
    <property type="entry name" value="PDCD2_C"/>
</dbReference>
<dbReference type="PANTHER" id="PTHR12298:SF4">
    <property type="entry name" value="PROGRAMMED CELL DEATH PROTEIN 2"/>
    <property type="match status" value="1"/>
</dbReference>
<evidence type="ECO:0000259" key="5">
    <source>
        <dbReference type="PROSITE" id="PS50865"/>
    </source>
</evidence>
<dbReference type="InParanoid" id="A0A2J7Q908"/>
<sequence>MAKAEGKAPCIELGYLEECAAWKLESRFFPCKVGGKPAWLDLFDVPSKIPCGKCDKQCIFLCQVYAPYEELDSCFHRTVFIFICRDPSCCKYNENKNLVVYRCQLNRRNKFFMFEPPVEEEKWQPDISPELCKTCCVCGAKSGSHCGKCKVAYYCSKEHQVIDWKLGHKERCSSGTVHKDEERGERKGVMLPQFEIVIEPEEELPDDLRTEEERVQEFERMVQEGKAGTLQDDISVELQKVTSPEDRQFSKFTSRIKRNPDQVLRYNRGGVPLWISTHHIPNEEDIPHCEYCGTQRQFEFQILPQMLNYLGLDSTEDSVDWGTLAVYTCSQSCDEGPAYKQEFLWKQDIIS</sequence>
<keyword evidence="1" id="KW-0479">Metal-binding</keyword>
<dbReference type="GO" id="GO:0005737">
    <property type="term" value="C:cytoplasm"/>
    <property type="evidence" value="ECO:0007669"/>
    <property type="project" value="InterPro"/>
</dbReference>
<evidence type="ECO:0000313" key="6">
    <source>
        <dbReference type="EMBL" id="PNF25053.1"/>
    </source>
</evidence>
<dbReference type="FunCoup" id="A0A2J7Q908">
    <property type="interactions" value="2058"/>
</dbReference>
<dbReference type="InterPro" id="IPR002893">
    <property type="entry name" value="Znf_MYND"/>
</dbReference>
<dbReference type="SUPFAM" id="SSF144232">
    <property type="entry name" value="HIT/MYND zinc finger-like"/>
    <property type="match status" value="1"/>
</dbReference>
<accession>A0A2J7Q908</accession>
<proteinExistence type="predicted"/>
<organism evidence="6 7">
    <name type="scientific">Cryptotermes secundus</name>
    <dbReference type="NCBI Taxonomy" id="105785"/>
    <lineage>
        <taxon>Eukaryota</taxon>
        <taxon>Metazoa</taxon>
        <taxon>Ecdysozoa</taxon>
        <taxon>Arthropoda</taxon>
        <taxon>Hexapoda</taxon>
        <taxon>Insecta</taxon>
        <taxon>Pterygota</taxon>
        <taxon>Neoptera</taxon>
        <taxon>Polyneoptera</taxon>
        <taxon>Dictyoptera</taxon>
        <taxon>Blattodea</taxon>
        <taxon>Blattoidea</taxon>
        <taxon>Termitoidae</taxon>
        <taxon>Kalotermitidae</taxon>
        <taxon>Cryptotermitinae</taxon>
        <taxon>Cryptotermes</taxon>
    </lineage>
</organism>
<dbReference type="AlphaFoldDB" id="A0A2J7Q908"/>
<dbReference type="Gene3D" id="6.10.140.2220">
    <property type="match status" value="1"/>
</dbReference>
<feature type="domain" description="MYND-type" evidence="5">
    <location>
        <begin position="135"/>
        <end position="172"/>
    </location>
</feature>
<evidence type="ECO:0000256" key="1">
    <source>
        <dbReference type="ARBA" id="ARBA00022723"/>
    </source>
</evidence>
<dbReference type="OrthoDB" id="443682at2759"/>
<keyword evidence="7" id="KW-1185">Reference proteome</keyword>
<reference evidence="6 7" key="1">
    <citation type="submission" date="2017-12" db="EMBL/GenBank/DDBJ databases">
        <title>Hemimetabolous genomes reveal molecular basis of termite eusociality.</title>
        <authorList>
            <person name="Harrison M.C."/>
            <person name="Jongepier E."/>
            <person name="Robertson H.M."/>
            <person name="Arning N."/>
            <person name="Bitard-Feildel T."/>
            <person name="Chao H."/>
            <person name="Childers C.P."/>
            <person name="Dinh H."/>
            <person name="Doddapaneni H."/>
            <person name="Dugan S."/>
            <person name="Gowin J."/>
            <person name="Greiner C."/>
            <person name="Han Y."/>
            <person name="Hu H."/>
            <person name="Hughes D.S.T."/>
            <person name="Huylmans A.-K."/>
            <person name="Kemena C."/>
            <person name="Kremer L.P.M."/>
            <person name="Lee S.L."/>
            <person name="Lopez-Ezquerra A."/>
            <person name="Mallet L."/>
            <person name="Monroy-Kuhn J.M."/>
            <person name="Moser A."/>
            <person name="Murali S.C."/>
            <person name="Muzny D.M."/>
            <person name="Otani S."/>
            <person name="Piulachs M.-D."/>
            <person name="Poelchau M."/>
            <person name="Qu J."/>
            <person name="Schaub F."/>
            <person name="Wada-Katsumata A."/>
            <person name="Worley K.C."/>
            <person name="Xie Q."/>
            <person name="Ylla G."/>
            <person name="Poulsen M."/>
            <person name="Gibbs R.A."/>
            <person name="Schal C."/>
            <person name="Richards S."/>
            <person name="Belles X."/>
            <person name="Korb J."/>
            <person name="Bornberg-Bauer E."/>
        </authorList>
    </citation>
    <scope>NUCLEOTIDE SEQUENCE [LARGE SCALE GENOMIC DNA]</scope>
    <source>
        <tissue evidence="6">Whole body</tissue>
    </source>
</reference>
<gene>
    <name evidence="6" type="primary">Pdcd2_1</name>
    <name evidence="6" type="ORF">B7P43_G06991</name>
</gene>
<evidence type="ECO:0000313" key="7">
    <source>
        <dbReference type="Proteomes" id="UP000235965"/>
    </source>
</evidence>
<dbReference type="EMBL" id="NEVH01016945">
    <property type="protein sequence ID" value="PNF25053.1"/>
    <property type="molecule type" value="Genomic_DNA"/>
</dbReference>
<dbReference type="PROSITE" id="PS50865">
    <property type="entry name" value="ZF_MYND_2"/>
    <property type="match status" value="1"/>
</dbReference>
<protein>
    <submittedName>
        <fullName evidence="6">Programmed cell death protein 2</fullName>
    </submittedName>
</protein>